<evidence type="ECO:0000313" key="1">
    <source>
        <dbReference type="EMBL" id="CAK7344113.1"/>
    </source>
</evidence>
<gene>
    <name evidence="1" type="ORF">DCAF_LOCUS17628</name>
</gene>
<sequence>MVNLAKALEKEGIAAFHFDFARNGYNTLIRMQDMGRKDHHSDTKLSVSERVAYSGPLSGPLNKRLRRKSVRFNIP</sequence>
<keyword evidence="2" id="KW-1185">Reference proteome</keyword>
<evidence type="ECO:0000313" key="2">
    <source>
        <dbReference type="Proteomes" id="UP001314170"/>
    </source>
</evidence>
<reference evidence="1 2" key="1">
    <citation type="submission" date="2024-01" db="EMBL/GenBank/DDBJ databases">
        <authorList>
            <person name="Waweru B."/>
        </authorList>
    </citation>
    <scope>NUCLEOTIDE SEQUENCE [LARGE SCALE GENOMIC DNA]</scope>
</reference>
<dbReference type="AlphaFoldDB" id="A0AAV1S3R5"/>
<dbReference type="EMBL" id="CAWUPB010001161">
    <property type="protein sequence ID" value="CAK7344113.1"/>
    <property type="molecule type" value="Genomic_DNA"/>
</dbReference>
<organism evidence="1 2">
    <name type="scientific">Dovyalis caffra</name>
    <dbReference type="NCBI Taxonomy" id="77055"/>
    <lineage>
        <taxon>Eukaryota</taxon>
        <taxon>Viridiplantae</taxon>
        <taxon>Streptophyta</taxon>
        <taxon>Embryophyta</taxon>
        <taxon>Tracheophyta</taxon>
        <taxon>Spermatophyta</taxon>
        <taxon>Magnoliopsida</taxon>
        <taxon>eudicotyledons</taxon>
        <taxon>Gunneridae</taxon>
        <taxon>Pentapetalae</taxon>
        <taxon>rosids</taxon>
        <taxon>fabids</taxon>
        <taxon>Malpighiales</taxon>
        <taxon>Salicaceae</taxon>
        <taxon>Flacourtieae</taxon>
        <taxon>Dovyalis</taxon>
    </lineage>
</organism>
<proteinExistence type="predicted"/>
<accession>A0AAV1S3R5</accession>
<dbReference type="Proteomes" id="UP001314170">
    <property type="component" value="Unassembled WGS sequence"/>
</dbReference>
<protein>
    <submittedName>
        <fullName evidence="1">Uncharacterized protein</fullName>
    </submittedName>
</protein>
<comment type="caution">
    <text evidence="1">The sequence shown here is derived from an EMBL/GenBank/DDBJ whole genome shotgun (WGS) entry which is preliminary data.</text>
</comment>
<name>A0AAV1S3R5_9ROSI</name>